<proteinExistence type="predicted"/>
<evidence type="ECO:0000313" key="1">
    <source>
        <dbReference type="EMBL" id="KGF54851.1"/>
    </source>
</evidence>
<dbReference type="Proteomes" id="UP000029585">
    <property type="component" value="Unassembled WGS sequence"/>
</dbReference>
<name>A0A096B7B1_FLAPL</name>
<sequence length="117" mass="13180">MENYTEHYQLHQWESEDSFLRTDFNADFAKIDGAIAACSHTVKGSYTGNGSYLTVELGFRPAAVLVSLGYQSYNQPRLSIDGDTAYMVMTDSGFRVQDDRNANMNAEGRAYLYLAFH</sequence>
<protein>
    <submittedName>
        <fullName evidence="1">Uncharacterized protein</fullName>
    </submittedName>
</protein>
<organism evidence="1 2">
    <name type="scientific">Flavonifractor plautii 1_3_50AFAA</name>
    <dbReference type="NCBI Taxonomy" id="742738"/>
    <lineage>
        <taxon>Bacteria</taxon>
        <taxon>Bacillati</taxon>
        <taxon>Bacillota</taxon>
        <taxon>Clostridia</taxon>
        <taxon>Eubacteriales</taxon>
        <taxon>Oscillospiraceae</taxon>
        <taxon>Flavonifractor</taxon>
    </lineage>
</organism>
<accession>A0A096B7B1</accession>
<dbReference type="RefSeq" id="WP_035301340.1">
    <property type="nucleotide sequence ID" value="NZ_KN174163.1"/>
</dbReference>
<dbReference type="EMBL" id="ADLO01000078">
    <property type="protein sequence ID" value="KGF54851.1"/>
    <property type="molecule type" value="Genomic_DNA"/>
</dbReference>
<dbReference type="HOGENOM" id="CLU_126498_0_0_9"/>
<reference evidence="1 2" key="1">
    <citation type="submission" date="2011-08" db="EMBL/GenBank/DDBJ databases">
        <title>The Genome Sequence of Clostridium orbiscindens 1_3_50AFAA.</title>
        <authorList>
            <consortium name="The Broad Institute Genome Sequencing Platform"/>
            <person name="Earl A."/>
            <person name="Ward D."/>
            <person name="Feldgarden M."/>
            <person name="Gevers D."/>
            <person name="Daigneault M."/>
            <person name="Strauss J."/>
            <person name="Allen-Vercoe E."/>
            <person name="Young S.K."/>
            <person name="Zeng Q."/>
            <person name="Gargeya S."/>
            <person name="Fitzgerald M."/>
            <person name="Haas B."/>
            <person name="Abouelleil A."/>
            <person name="Alvarado L."/>
            <person name="Arachchi H.M."/>
            <person name="Berlin A."/>
            <person name="Brown A."/>
            <person name="Chapman S.B."/>
            <person name="Chen Z."/>
            <person name="Dunbar C."/>
            <person name="Freedman E."/>
            <person name="Gearin G."/>
            <person name="Gellesch M."/>
            <person name="Goldberg J."/>
            <person name="Griggs A."/>
            <person name="Gujja S."/>
            <person name="Heiman D."/>
            <person name="Howarth C."/>
            <person name="Larson L."/>
            <person name="Lui A."/>
            <person name="MacDonald P.J.P."/>
            <person name="Montmayeur A."/>
            <person name="Murphy C."/>
            <person name="Neiman D."/>
            <person name="Pearson M."/>
            <person name="Priest M."/>
            <person name="Roberts A."/>
            <person name="Saif S."/>
            <person name="Shea T."/>
            <person name="Shenoy N."/>
            <person name="Sisk P."/>
            <person name="Stolte C."/>
            <person name="Sykes S."/>
            <person name="Wortman J."/>
            <person name="Nusbaum C."/>
            <person name="Birren B."/>
        </authorList>
    </citation>
    <scope>NUCLEOTIDE SEQUENCE [LARGE SCALE GENOMIC DNA]</scope>
    <source>
        <strain evidence="1 2">1_3_50AFAA</strain>
    </source>
</reference>
<gene>
    <name evidence="1" type="ORF">HMPREF9460_02455</name>
</gene>
<evidence type="ECO:0000313" key="2">
    <source>
        <dbReference type="Proteomes" id="UP000029585"/>
    </source>
</evidence>
<dbReference type="PATRIC" id="fig|742738.3.peg.2526"/>
<comment type="caution">
    <text evidence="1">The sequence shown here is derived from an EMBL/GenBank/DDBJ whole genome shotgun (WGS) entry which is preliminary data.</text>
</comment>
<keyword evidence="2" id="KW-1185">Reference proteome</keyword>
<dbReference type="AlphaFoldDB" id="A0A096B7B1"/>